<comment type="caution">
    <text evidence="1">The sequence shown here is derived from an EMBL/GenBank/DDBJ whole genome shotgun (WGS) entry which is preliminary data.</text>
</comment>
<gene>
    <name evidence="1" type="ORF">MITSMUL_05178</name>
</gene>
<dbReference type="EMBL" id="ABWK02000020">
    <property type="protein sequence ID" value="EEX68175.1"/>
    <property type="molecule type" value="Genomic_DNA"/>
</dbReference>
<evidence type="ECO:0000313" key="1">
    <source>
        <dbReference type="EMBL" id="EEX68175.1"/>
    </source>
</evidence>
<evidence type="ECO:0000313" key="2">
    <source>
        <dbReference type="Proteomes" id="UP000003671"/>
    </source>
</evidence>
<dbReference type="STRING" id="500635.MITSMUL_05178"/>
<sequence length="45" mass="4879">MIGYPFDVTSPPAAAFSHRISMLKSVRAQPCGLSLRSCRRNTAPS</sequence>
<dbReference type="AlphaFoldDB" id="C9KPM0"/>
<name>C9KPM0_9FIRM</name>
<protein>
    <submittedName>
        <fullName evidence="1">Uncharacterized protein</fullName>
    </submittedName>
</protein>
<dbReference type="Proteomes" id="UP000003671">
    <property type="component" value="Unassembled WGS sequence"/>
</dbReference>
<organism evidence="1 2">
    <name type="scientific">Mitsuokella multacida DSM 20544</name>
    <dbReference type="NCBI Taxonomy" id="500635"/>
    <lineage>
        <taxon>Bacteria</taxon>
        <taxon>Bacillati</taxon>
        <taxon>Bacillota</taxon>
        <taxon>Negativicutes</taxon>
        <taxon>Selenomonadales</taxon>
        <taxon>Selenomonadaceae</taxon>
        <taxon>Mitsuokella</taxon>
    </lineage>
</organism>
<proteinExistence type="predicted"/>
<keyword evidence="2" id="KW-1185">Reference proteome</keyword>
<accession>C9KPM0</accession>
<reference evidence="1" key="1">
    <citation type="submission" date="2009-09" db="EMBL/GenBank/DDBJ databases">
        <authorList>
            <person name="Weinstock G."/>
            <person name="Sodergren E."/>
            <person name="Clifton S."/>
            <person name="Fulton L."/>
            <person name="Fulton B."/>
            <person name="Courtney L."/>
            <person name="Fronick C."/>
            <person name="Harrison M."/>
            <person name="Strong C."/>
            <person name="Farmer C."/>
            <person name="Delahaunty K."/>
            <person name="Markovic C."/>
            <person name="Hall O."/>
            <person name="Minx P."/>
            <person name="Tomlinson C."/>
            <person name="Mitreva M."/>
            <person name="Nelson J."/>
            <person name="Hou S."/>
            <person name="Wollam A."/>
            <person name="Pepin K.H."/>
            <person name="Johnson M."/>
            <person name="Bhonagiri V."/>
            <person name="Nash W.E."/>
            <person name="Warren W."/>
            <person name="Chinwalla A."/>
            <person name="Mardis E.R."/>
            <person name="Wilson R.K."/>
        </authorList>
    </citation>
    <scope>NUCLEOTIDE SEQUENCE [LARGE SCALE GENOMIC DNA]</scope>
    <source>
        <strain evidence="1">DSM 20544</strain>
    </source>
</reference>
<dbReference type="HOGENOM" id="CLU_3202109_0_0_9"/>